<gene>
    <name evidence="1" type="ORF">XYCOK13_33480</name>
</gene>
<keyword evidence="2" id="KW-1185">Reference proteome</keyword>
<accession>A0A8J4H7R6</accession>
<name>A0A8J4H7R6_9BACL</name>
<evidence type="ECO:0000313" key="1">
    <source>
        <dbReference type="EMBL" id="GIQ70524.1"/>
    </source>
</evidence>
<organism evidence="1 2">
    <name type="scientific">Xylanibacillus composti</name>
    <dbReference type="NCBI Taxonomy" id="1572762"/>
    <lineage>
        <taxon>Bacteria</taxon>
        <taxon>Bacillati</taxon>
        <taxon>Bacillota</taxon>
        <taxon>Bacilli</taxon>
        <taxon>Bacillales</taxon>
        <taxon>Paenibacillaceae</taxon>
        <taxon>Xylanibacillus</taxon>
    </lineage>
</organism>
<sequence>MLAAFHIHERDVEIEGSISPADVPGLAGSSEIDESFIVYEATRRQLMRLEANEQLPVRLQPNEASLYVILREQPVVTPIGLVQKLLSADAVLTCRTTGRQTTVT</sequence>
<dbReference type="EMBL" id="BOVK01000050">
    <property type="protein sequence ID" value="GIQ70524.1"/>
    <property type="molecule type" value="Genomic_DNA"/>
</dbReference>
<dbReference type="AlphaFoldDB" id="A0A8J4H7R6"/>
<proteinExistence type="predicted"/>
<dbReference type="Proteomes" id="UP000677918">
    <property type="component" value="Unassembled WGS sequence"/>
</dbReference>
<reference evidence="1" key="1">
    <citation type="submission" date="2021-04" db="EMBL/GenBank/DDBJ databases">
        <title>Draft genome sequence of Xylanibacillus composti strain K13.</title>
        <authorList>
            <person name="Uke A."/>
            <person name="Chhe C."/>
            <person name="Baramee S."/>
            <person name="Kosugi A."/>
        </authorList>
    </citation>
    <scope>NUCLEOTIDE SEQUENCE</scope>
    <source>
        <strain evidence="1">K13</strain>
    </source>
</reference>
<protein>
    <submittedName>
        <fullName evidence="1">Uncharacterized protein</fullName>
    </submittedName>
</protein>
<evidence type="ECO:0000313" key="2">
    <source>
        <dbReference type="Proteomes" id="UP000677918"/>
    </source>
</evidence>
<comment type="caution">
    <text evidence="1">The sequence shown here is derived from an EMBL/GenBank/DDBJ whole genome shotgun (WGS) entry which is preliminary data.</text>
</comment>